<keyword evidence="5" id="KW-1185">Reference proteome</keyword>
<reference evidence="4 5" key="1">
    <citation type="submission" date="2016-10" db="EMBL/GenBank/DDBJ databases">
        <title>Genome sequence of the basidiomycete white-rot fungus Trametes pubescens.</title>
        <authorList>
            <person name="Makela M.R."/>
            <person name="Granchi Z."/>
            <person name="Peng M."/>
            <person name="De Vries R.P."/>
            <person name="Grigoriev I."/>
            <person name="Riley R."/>
            <person name="Hilden K."/>
        </authorList>
    </citation>
    <scope>NUCLEOTIDE SEQUENCE [LARGE SCALE GENOMIC DNA]</scope>
    <source>
        <strain evidence="4 5">FBCC735</strain>
    </source>
</reference>
<dbReference type="Gene3D" id="2.120.10.80">
    <property type="entry name" value="Kelch-type beta propeller"/>
    <property type="match status" value="2"/>
</dbReference>
<dbReference type="PANTHER" id="PTHR47435">
    <property type="entry name" value="KELCH REPEAT PROTEIN (AFU_ORTHOLOGUE AFUA_5G12780)"/>
    <property type="match status" value="1"/>
</dbReference>
<comment type="caution">
    <text evidence="4">The sequence shown here is derived from an EMBL/GenBank/DDBJ whole genome shotgun (WGS) entry which is preliminary data.</text>
</comment>
<gene>
    <name evidence="4" type="ORF">TRAPUB_4731</name>
</gene>
<dbReference type="SUPFAM" id="SSF117281">
    <property type="entry name" value="Kelch motif"/>
    <property type="match status" value="1"/>
</dbReference>
<accession>A0A1M2V9Z1</accession>
<organism evidence="4 5">
    <name type="scientific">Trametes pubescens</name>
    <name type="common">White-rot fungus</name>
    <dbReference type="NCBI Taxonomy" id="154538"/>
    <lineage>
        <taxon>Eukaryota</taxon>
        <taxon>Fungi</taxon>
        <taxon>Dikarya</taxon>
        <taxon>Basidiomycota</taxon>
        <taxon>Agaricomycotina</taxon>
        <taxon>Agaricomycetes</taxon>
        <taxon>Polyporales</taxon>
        <taxon>Polyporaceae</taxon>
        <taxon>Trametes</taxon>
    </lineage>
</organism>
<evidence type="ECO:0000256" key="2">
    <source>
        <dbReference type="ARBA" id="ARBA00023004"/>
    </source>
</evidence>
<dbReference type="PANTHER" id="PTHR47435:SF4">
    <property type="entry name" value="KELCH REPEAT PROTEIN (AFU_ORTHOLOGUE AFUA_5G12780)"/>
    <property type="match status" value="1"/>
</dbReference>
<dbReference type="InterPro" id="IPR015915">
    <property type="entry name" value="Kelch-typ_b-propeller"/>
</dbReference>
<protein>
    <submittedName>
        <fullName evidence="4">Nitrile-specifier protein 5</fullName>
    </submittedName>
</protein>
<dbReference type="AlphaFoldDB" id="A0A1M2V9Z1"/>
<feature type="compositionally biased region" description="Basic and acidic residues" evidence="3">
    <location>
        <begin position="38"/>
        <end position="54"/>
    </location>
</feature>
<dbReference type="EMBL" id="MNAD01001539">
    <property type="protein sequence ID" value="OJT04461.1"/>
    <property type="molecule type" value="Genomic_DNA"/>
</dbReference>
<name>A0A1M2V9Z1_TRAPU</name>
<dbReference type="OrthoDB" id="10250130at2759"/>
<evidence type="ECO:0000313" key="5">
    <source>
        <dbReference type="Proteomes" id="UP000184267"/>
    </source>
</evidence>
<evidence type="ECO:0000313" key="4">
    <source>
        <dbReference type="EMBL" id="OJT04461.1"/>
    </source>
</evidence>
<evidence type="ECO:0000256" key="3">
    <source>
        <dbReference type="SAM" id="MobiDB-lite"/>
    </source>
</evidence>
<dbReference type="Pfam" id="PF24681">
    <property type="entry name" value="Kelch_KLHDC2_KLHL20_DRC7"/>
    <property type="match status" value="1"/>
</dbReference>
<dbReference type="STRING" id="154538.A0A1M2V9Z1"/>
<sequence>MTLKGRWTLLSTATSLARSSHSVSVTKSGLLTVYGGELKPRTPIDTGSGKDDSPRGSLHVFNLNKDNLSQNWTTLTPASPSSDDAHGSSIPEPRVGATLVCHEDALYMWGGRGGQQMTPFDQHQIGIWKAIVDQGGQGAHGIRWERIAPLNEDRAPSPRSYHTAVVHGEKIYVHAGCPDTGRLSTLHAFDVKKGIWEALASAPEPGRGGTCLVPAVIQGSKDLLLRYGGFSGDELPAVPGSVDVYSIEENKWSTVEPFPDPIHGYPGPRSVHGSSPYQSQAPHLSNAVAILYHGERDASTLGHAGAGTFWDDAWVLAKEPGDSAISGWAWHKVDVGAADVPAGRGWFPPASWVDPEGNTRVVMFGGLLSSNTRSDELWELRVD</sequence>
<dbReference type="OMA" id="PRDNDVH"/>
<dbReference type="Proteomes" id="UP000184267">
    <property type="component" value="Unassembled WGS sequence"/>
</dbReference>
<keyword evidence="1" id="KW-0677">Repeat</keyword>
<feature type="region of interest" description="Disordered" evidence="3">
    <location>
        <begin position="36"/>
        <end position="57"/>
    </location>
</feature>
<evidence type="ECO:0000256" key="1">
    <source>
        <dbReference type="ARBA" id="ARBA00022737"/>
    </source>
</evidence>
<proteinExistence type="predicted"/>
<dbReference type="GO" id="GO:0019760">
    <property type="term" value="P:glucosinolate metabolic process"/>
    <property type="evidence" value="ECO:0007669"/>
    <property type="project" value="UniProtKB-ARBA"/>
</dbReference>
<keyword evidence="2" id="KW-0408">Iron</keyword>